<dbReference type="RefSeq" id="WP_038128462.1">
    <property type="nucleotide sequence ID" value="NZ_AUNB01000011.1"/>
</dbReference>
<dbReference type="InterPro" id="IPR029044">
    <property type="entry name" value="Nucleotide-diphossugar_trans"/>
</dbReference>
<dbReference type="OrthoDB" id="3010234at2"/>
<proteinExistence type="predicted"/>
<reference evidence="1 2" key="1">
    <citation type="journal article" date="2015" name="Antonie Van Leeuwenhoek">
        <title>Thioclava indica sp. nov., isolated from surface seawater of the Indian Ocean.</title>
        <authorList>
            <person name="Liu Y."/>
            <person name="Lai Q."/>
            <person name="Du J."/>
            <person name="Xu H."/>
            <person name="Jiang L."/>
            <person name="Shao Z."/>
        </authorList>
    </citation>
    <scope>NUCLEOTIDE SEQUENCE [LARGE SCALE GENOMIC DNA]</scope>
    <source>
        <strain evidence="1 2">DT23-4</strain>
    </source>
</reference>
<evidence type="ECO:0000313" key="2">
    <source>
        <dbReference type="Proteomes" id="UP000027471"/>
    </source>
</evidence>
<dbReference type="Pfam" id="PF13704">
    <property type="entry name" value="Glyco_tranf_2_4"/>
    <property type="match status" value="1"/>
</dbReference>
<name>A0A074KHQ3_9RHOB</name>
<comment type="caution">
    <text evidence="1">The sequence shown here is derived from an EMBL/GenBank/DDBJ whole genome shotgun (WGS) entry which is preliminary data.</text>
</comment>
<evidence type="ECO:0000313" key="1">
    <source>
        <dbReference type="EMBL" id="KEO61092.1"/>
    </source>
</evidence>
<gene>
    <name evidence="1" type="ORF">DT23_11055</name>
</gene>
<evidence type="ECO:0008006" key="3">
    <source>
        <dbReference type="Google" id="ProtNLM"/>
    </source>
</evidence>
<keyword evidence="2" id="KW-1185">Reference proteome</keyword>
<protein>
    <recommendedName>
        <fullName evidence="3">Glycosyl transferase family 2</fullName>
    </recommendedName>
</protein>
<dbReference type="EMBL" id="AUNB01000011">
    <property type="protein sequence ID" value="KEO61092.1"/>
    <property type="molecule type" value="Genomic_DNA"/>
</dbReference>
<dbReference type="Proteomes" id="UP000027471">
    <property type="component" value="Unassembled WGS sequence"/>
</dbReference>
<organism evidence="1 2">
    <name type="scientific">Thioclava indica</name>
    <dbReference type="NCBI Taxonomy" id="1353528"/>
    <lineage>
        <taxon>Bacteria</taxon>
        <taxon>Pseudomonadati</taxon>
        <taxon>Pseudomonadota</taxon>
        <taxon>Alphaproteobacteria</taxon>
        <taxon>Rhodobacterales</taxon>
        <taxon>Paracoccaceae</taxon>
        <taxon>Thioclava</taxon>
    </lineage>
</organism>
<sequence>MSEDTGWRAAYRLRLKRRQLLWRALRSRHGLRARLNQTGQIARGDILLFATMRNEAQRLPYFLQHYRQLGVRHFLIVENDSTDDTVELLRTQPDVSLWSTQRSYREARFGMDWLNWLLMCYGRGHWCVTVDADELLVYPDCEARPLPALTDWLDARGAPAMAAMMLDMYPDGPLSSARSTTGDDPTQALPLFDTQGYTWEYQPRFGNISIRGGPRKRVFFTERPDHAPHLHKVPLVKWNWRYAYVSSTHVVLPRTLNRGFDARGGLPTGALLHSKFLDGALQRAREEKERGEHFTHRDRYNAYYDAISGDPDLSCDHSARYTGPDCLVDHGVMSRGDWT</sequence>
<dbReference type="AlphaFoldDB" id="A0A074KHQ3"/>
<dbReference type="STRING" id="1353528.DT23_11055"/>
<accession>A0A074KHQ3</accession>
<dbReference type="eggNOG" id="COG0463">
    <property type="taxonomic scope" value="Bacteria"/>
</dbReference>
<dbReference type="SUPFAM" id="SSF53448">
    <property type="entry name" value="Nucleotide-diphospho-sugar transferases"/>
    <property type="match status" value="1"/>
</dbReference>